<sequence>NTKPESSLIRFCVRDAYLNFYFRFVRPIQEDIEAGDYRKNPSSALPYQSYRQALGLMFERFCRHNHRLIANILRFSSVRYHSGVFFNRGTSRTDPGFQIDLIFDRADQVLTVCEIRYTQAPVSLEVIDGFEQKLAKLPNKSRKTIHSVLISVNGATDALEASGYFDKIITLKDIFSQENWE</sequence>
<organism evidence="1">
    <name type="scientific">marine sediment metagenome</name>
    <dbReference type="NCBI Taxonomy" id="412755"/>
    <lineage>
        <taxon>unclassified sequences</taxon>
        <taxon>metagenomes</taxon>
        <taxon>ecological metagenomes</taxon>
    </lineage>
</organism>
<dbReference type="EMBL" id="BART01022618">
    <property type="protein sequence ID" value="GAG98633.1"/>
    <property type="molecule type" value="Genomic_DNA"/>
</dbReference>
<gene>
    <name evidence="1" type="ORF">S01H4_41366</name>
</gene>
<comment type="caution">
    <text evidence="1">The sequence shown here is derived from an EMBL/GenBank/DDBJ whole genome shotgun (WGS) entry which is preliminary data.</text>
</comment>
<evidence type="ECO:0008006" key="2">
    <source>
        <dbReference type="Google" id="ProtNLM"/>
    </source>
</evidence>
<dbReference type="AlphaFoldDB" id="X1CRB1"/>
<protein>
    <recommendedName>
        <fullName evidence="2">DUF234 domain-containing protein</fullName>
    </recommendedName>
</protein>
<feature type="non-terminal residue" evidence="1">
    <location>
        <position position="1"/>
    </location>
</feature>
<reference evidence="1" key="1">
    <citation type="journal article" date="2014" name="Front. Microbiol.">
        <title>High frequency of phylogenetically diverse reductive dehalogenase-homologous genes in deep subseafloor sedimentary metagenomes.</title>
        <authorList>
            <person name="Kawai M."/>
            <person name="Futagami T."/>
            <person name="Toyoda A."/>
            <person name="Takaki Y."/>
            <person name="Nishi S."/>
            <person name="Hori S."/>
            <person name="Arai W."/>
            <person name="Tsubouchi T."/>
            <person name="Morono Y."/>
            <person name="Uchiyama I."/>
            <person name="Ito T."/>
            <person name="Fujiyama A."/>
            <person name="Inagaki F."/>
            <person name="Takami H."/>
        </authorList>
    </citation>
    <scope>NUCLEOTIDE SEQUENCE</scope>
    <source>
        <strain evidence="1">Expedition CK06-06</strain>
    </source>
</reference>
<name>X1CRB1_9ZZZZ</name>
<evidence type="ECO:0000313" key="1">
    <source>
        <dbReference type="EMBL" id="GAG98633.1"/>
    </source>
</evidence>
<proteinExistence type="predicted"/>
<accession>X1CRB1</accession>